<dbReference type="Proteomes" id="UP000199682">
    <property type="component" value="Unassembled WGS sequence"/>
</dbReference>
<keyword evidence="1" id="KW-0732">Signal</keyword>
<name>A0A1G9X821_9PSEU</name>
<proteinExistence type="predicted"/>
<dbReference type="AlphaFoldDB" id="A0A1G9X821"/>
<feature type="chain" id="PRO_5038835675" description="Peptidase inhibitor family I36" evidence="1">
    <location>
        <begin position="28"/>
        <end position="124"/>
    </location>
</feature>
<reference evidence="3" key="1">
    <citation type="submission" date="2016-10" db="EMBL/GenBank/DDBJ databases">
        <authorList>
            <person name="Varghese N."/>
            <person name="Submissions S."/>
        </authorList>
    </citation>
    <scope>NUCLEOTIDE SEQUENCE [LARGE SCALE GENOMIC DNA]</scope>
    <source>
        <strain evidence="3">DSM 44796</strain>
    </source>
</reference>
<protein>
    <recommendedName>
        <fullName evidence="4">Peptidase inhibitor family I36</fullName>
    </recommendedName>
</protein>
<evidence type="ECO:0000256" key="1">
    <source>
        <dbReference type="SAM" id="SignalP"/>
    </source>
</evidence>
<feature type="signal peptide" evidence="1">
    <location>
        <begin position="1"/>
        <end position="27"/>
    </location>
</feature>
<evidence type="ECO:0000313" key="3">
    <source>
        <dbReference type="Proteomes" id="UP000199682"/>
    </source>
</evidence>
<evidence type="ECO:0000313" key="2">
    <source>
        <dbReference type="EMBL" id="SDM92473.1"/>
    </source>
</evidence>
<dbReference type="EMBL" id="FNET01000029">
    <property type="protein sequence ID" value="SDM92473.1"/>
    <property type="molecule type" value="Genomic_DNA"/>
</dbReference>
<accession>A0A1G9X821</accession>
<organism evidence="2 3">
    <name type="scientific">Lentzea albidocapillata subsp. violacea</name>
    <dbReference type="NCBI Taxonomy" id="128104"/>
    <lineage>
        <taxon>Bacteria</taxon>
        <taxon>Bacillati</taxon>
        <taxon>Actinomycetota</taxon>
        <taxon>Actinomycetes</taxon>
        <taxon>Pseudonocardiales</taxon>
        <taxon>Pseudonocardiaceae</taxon>
        <taxon>Lentzea</taxon>
    </lineage>
</organism>
<sequence>MLSIKKFGAVVAATAMSVGLLTVPASAEASKACRNIGNGDLCVEVVKFYSIAKVSYRKTAGAPYTGELVLWDRFGWQRANSTATWYVGSYYSQEFHTDFMHTCITAGIHEPPAGDNIWGGKLCF</sequence>
<gene>
    <name evidence="2" type="ORF">SAMN04488074_12959</name>
</gene>
<evidence type="ECO:0008006" key="4">
    <source>
        <dbReference type="Google" id="ProtNLM"/>
    </source>
</evidence>